<evidence type="ECO:0000313" key="9">
    <source>
        <dbReference type="Proteomes" id="UP000321533"/>
    </source>
</evidence>
<dbReference type="Gene3D" id="3.40.30.10">
    <property type="entry name" value="Glutaredoxin"/>
    <property type="match status" value="1"/>
</dbReference>
<dbReference type="PANTHER" id="PTHR45663">
    <property type="entry name" value="GEO12009P1"/>
    <property type="match status" value="1"/>
</dbReference>
<dbReference type="OrthoDB" id="670952at2"/>
<keyword evidence="9" id="KW-1185">Reference proteome</keyword>
<dbReference type="InterPro" id="IPR036249">
    <property type="entry name" value="Thioredoxin-like_sf"/>
</dbReference>
<comment type="similarity">
    <text evidence="1 6">Belongs to the thioredoxin family.</text>
</comment>
<evidence type="ECO:0000256" key="2">
    <source>
        <dbReference type="ARBA" id="ARBA00022448"/>
    </source>
</evidence>
<dbReference type="SUPFAM" id="SSF52833">
    <property type="entry name" value="Thioredoxin-like"/>
    <property type="match status" value="1"/>
</dbReference>
<evidence type="ECO:0000313" key="8">
    <source>
        <dbReference type="EMBL" id="QEC70061.1"/>
    </source>
</evidence>
<organism evidence="8 9">
    <name type="scientific">Panacibacter ginsenosidivorans</name>
    <dbReference type="NCBI Taxonomy" id="1813871"/>
    <lineage>
        <taxon>Bacteria</taxon>
        <taxon>Pseudomonadati</taxon>
        <taxon>Bacteroidota</taxon>
        <taxon>Chitinophagia</taxon>
        <taxon>Chitinophagales</taxon>
        <taxon>Chitinophagaceae</taxon>
        <taxon>Panacibacter</taxon>
    </lineage>
</organism>
<keyword evidence="3" id="KW-0249">Electron transport</keyword>
<keyword evidence="5" id="KW-0676">Redox-active center</keyword>
<dbReference type="KEGG" id="pgin:FRZ67_23170"/>
<dbReference type="GO" id="GO:0015035">
    <property type="term" value="F:protein-disulfide reductase activity"/>
    <property type="evidence" value="ECO:0007669"/>
    <property type="project" value="InterPro"/>
</dbReference>
<dbReference type="GO" id="GO:0005737">
    <property type="term" value="C:cytoplasm"/>
    <property type="evidence" value="ECO:0007669"/>
    <property type="project" value="TreeGrafter"/>
</dbReference>
<reference evidence="8 9" key="1">
    <citation type="journal article" date="2016" name="Int. J. Syst. Evol. Microbiol.">
        <title>Panacibacter ginsenosidivorans gen. nov., sp. nov., with ginsenoside converting activity isolated from soil of a ginseng field.</title>
        <authorList>
            <person name="Siddiqi M.Z."/>
            <person name="Muhammad Shafi S."/>
            <person name="Choi K.D."/>
            <person name="Im W.T."/>
        </authorList>
    </citation>
    <scope>NUCLEOTIDE SEQUENCE [LARGE SCALE GENOMIC DNA]</scope>
    <source>
        <strain evidence="8 9">Gsoil1550</strain>
    </source>
</reference>
<keyword evidence="4" id="KW-1015">Disulfide bond</keyword>
<dbReference type="InterPro" id="IPR005746">
    <property type="entry name" value="Thioredoxin"/>
</dbReference>
<dbReference type="EMBL" id="CP042435">
    <property type="protein sequence ID" value="QEC70061.1"/>
    <property type="molecule type" value="Genomic_DNA"/>
</dbReference>
<dbReference type="AlphaFoldDB" id="A0A5B8VG39"/>
<dbReference type="PANTHER" id="PTHR45663:SF11">
    <property type="entry name" value="GEO12009P1"/>
    <property type="match status" value="1"/>
</dbReference>
<accession>A0A5B8VG39</accession>
<dbReference type="Pfam" id="PF00085">
    <property type="entry name" value="Thioredoxin"/>
    <property type="match status" value="1"/>
</dbReference>
<gene>
    <name evidence="8" type="ORF">FRZ67_23170</name>
</gene>
<dbReference type="PIRSF" id="PIRSF000077">
    <property type="entry name" value="Thioredoxin"/>
    <property type="match status" value="1"/>
</dbReference>
<feature type="domain" description="Thioredoxin" evidence="7">
    <location>
        <begin position="6"/>
        <end position="102"/>
    </location>
</feature>
<protein>
    <recommendedName>
        <fullName evidence="6">Thioredoxin</fullName>
    </recommendedName>
</protein>
<sequence>MNRTLSGIDFTNRIIKGKGIAIVQFKTEWNGGCQIIAPIYEELSKSYASKANFFTIDTQENNLIAKEYGIIELPAILIFKNGELIDHLIGLKPKNILITKIENAIAGNEQ</sequence>
<evidence type="ECO:0000256" key="3">
    <source>
        <dbReference type="ARBA" id="ARBA00022982"/>
    </source>
</evidence>
<evidence type="ECO:0000256" key="1">
    <source>
        <dbReference type="ARBA" id="ARBA00008987"/>
    </source>
</evidence>
<dbReference type="RefSeq" id="WP_147192937.1">
    <property type="nucleotide sequence ID" value="NZ_CP042435.1"/>
</dbReference>
<evidence type="ECO:0000256" key="6">
    <source>
        <dbReference type="PIRNR" id="PIRNR000077"/>
    </source>
</evidence>
<keyword evidence="2" id="KW-0813">Transport</keyword>
<proteinExistence type="inferred from homology"/>
<dbReference type="InterPro" id="IPR013766">
    <property type="entry name" value="Thioredoxin_domain"/>
</dbReference>
<dbReference type="Proteomes" id="UP000321533">
    <property type="component" value="Chromosome"/>
</dbReference>
<evidence type="ECO:0000256" key="4">
    <source>
        <dbReference type="ARBA" id="ARBA00023157"/>
    </source>
</evidence>
<name>A0A5B8VG39_9BACT</name>
<dbReference type="CDD" id="cd02947">
    <property type="entry name" value="TRX_family"/>
    <property type="match status" value="1"/>
</dbReference>
<evidence type="ECO:0000259" key="7">
    <source>
        <dbReference type="Pfam" id="PF00085"/>
    </source>
</evidence>
<evidence type="ECO:0000256" key="5">
    <source>
        <dbReference type="ARBA" id="ARBA00023284"/>
    </source>
</evidence>